<keyword evidence="3" id="KW-1185">Reference proteome</keyword>
<evidence type="ECO:0000313" key="2">
    <source>
        <dbReference type="EMBL" id="BDU01556.1"/>
    </source>
</evidence>
<sequence length="121" mass="12558">MVPGVAVADAVVELELPVGAGPESLPQAVNAAAARAPATSRVLREIQRLYGMGTSGRVGIVGIESAIDFADRPEPAVFGGNSSAQPRAQLGPRGMHKSPTGRRVSSRLGPQPAQLIRQVER</sequence>
<name>A0ABM8D2J4_9NOCA</name>
<gene>
    <name evidence="2" type="ORF">IFM12276_45840</name>
</gene>
<evidence type="ECO:0000313" key="3">
    <source>
        <dbReference type="Proteomes" id="UP001317870"/>
    </source>
</evidence>
<protein>
    <submittedName>
        <fullName evidence="2">Uncharacterized protein</fullName>
    </submittedName>
</protein>
<reference evidence="2 3" key="1">
    <citation type="submission" date="2022-11" db="EMBL/GenBank/DDBJ databases">
        <title>Genome Sequencing of Nocardia sp. ON39_IFM12276 and assembly.</title>
        <authorList>
            <person name="Shimojima M."/>
            <person name="Toyokawa M."/>
            <person name="Uesaka K."/>
        </authorList>
    </citation>
    <scope>NUCLEOTIDE SEQUENCE [LARGE SCALE GENOMIC DNA]</scope>
    <source>
        <strain evidence="2 3">IFM 12276</strain>
    </source>
</reference>
<dbReference type="Proteomes" id="UP001317870">
    <property type="component" value="Chromosome"/>
</dbReference>
<dbReference type="EMBL" id="AP026978">
    <property type="protein sequence ID" value="BDU01556.1"/>
    <property type="molecule type" value="Genomic_DNA"/>
</dbReference>
<organism evidence="2 3">
    <name type="scientific">Nocardia sputorum</name>
    <dbReference type="NCBI Taxonomy" id="2984338"/>
    <lineage>
        <taxon>Bacteria</taxon>
        <taxon>Bacillati</taxon>
        <taxon>Actinomycetota</taxon>
        <taxon>Actinomycetes</taxon>
        <taxon>Mycobacteriales</taxon>
        <taxon>Nocardiaceae</taxon>
        <taxon>Nocardia</taxon>
    </lineage>
</organism>
<accession>A0ABM8D2J4</accession>
<evidence type="ECO:0000256" key="1">
    <source>
        <dbReference type="SAM" id="MobiDB-lite"/>
    </source>
</evidence>
<feature type="region of interest" description="Disordered" evidence="1">
    <location>
        <begin position="74"/>
        <end position="121"/>
    </location>
</feature>
<proteinExistence type="predicted"/>